<name>A0A316UC10_9BASI</name>
<proteinExistence type="predicted"/>
<accession>A0A316UC10</accession>
<dbReference type="GeneID" id="37015875"/>
<dbReference type="AlphaFoldDB" id="A0A316UC10"/>
<evidence type="ECO:0000256" key="1">
    <source>
        <dbReference type="SAM" id="MobiDB-lite"/>
    </source>
</evidence>
<feature type="region of interest" description="Disordered" evidence="1">
    <location>
        <begin position="1"/>
        <end position="35"/>
    </location>
</feature>
<evidence type="ECO:0000313" key="2">
    <source>
        <dbReference type="EMBL" id="PWN22408.1"/>
    </source>
</evidence>
<reference evidence="2 3" key="1">
    <citation type="journal article" date="2018" name="Mol. Biol. Evol.">
        <title>Broad Genomic Sampling Reveals a Smut Pathogenic Ancestry of the Fungal Clade Ustilaginomycotina.</title>
        <authorList>
            <person name="Kijpornyongpan T."/>
            <person name="Mondo S.J."/>
            <person name="Barry K."/>
            <person name="Sandor L."/>
            <person name="Lee J."/>
            <person name="Lipzen A."/>
            <person name="Pangilinan J."/>
            <person name="LaButti K."/>
            <person name="Hainaut M."/>
            <person name="Henrissat B."/>
            <person name="Grigoriev I.V."/>
            <person name="Spatafora J.W."/>
            <person name="Aime M.C."/>
        </authorList>
    </citation>
    <scope>NUCLEOTIDE SEQUENCE [LARGE SCALE GENOMIC DNA]</scope>
    <source>
        <strain evidence="2 3">MCA 4718</strain>
    </source>
</reference>
<dbReference type="EMBL" id="KZ819323">
    <property type="protein sequence ID" value="PWN22408.1"/>
    <property type="molecule type" value="Genomic_DNA"/>
</dbReference>
<dbReference type="RefSeq" id="XP_025349568.1">
    <property type="nucleotide sequence ID" value="XM_025494141.1"/>
</dbReference>
<keyword evidence="3" id="KW-1185">Reference proteome</keyword>
<protein>
    <submittedName>
        <fullName evidence="2">Uncharacterized protein</fullName>
    </submittedName>
</protein>
<sequence length="104" mass="11507">MAKRKATETPPSSPSKIKKASPEGGDAEKKARPWTAEEDAVYWRHILATYKPDLKAIHSEVMKAAGGAERTAKAIQRHWDSAIRKQLLELAGNVEKTQEQANEA</sequence>
<gene>
    <name evidence="2" type="ORF">BCV69DRAFT_297699</name>
</gene>
<evidence type="ECO:0000313" key="3">
    <source>
        <dbReference type="Proteomes" id="UP000245942"/>
    </source>
</evidence>
<organism evidence="2 3">
    <name type="scientific">Pseudomicrostroma glucosiphilum</name>
    <dbReference type="NCBI Taxonomy" id="1684307"/>
    <lineage>
        <taxon>Eukaryota</taxon>
        <taxon>Fungi</taxon>
        <taxon>Dikarya</taxon>
        <taxon>Basidiomycota</taxon>
        <taxon>Ustilaginomycotina</taxon>
        <taxon>Exobasidiomycetes</taxon>
        <taxon>Microstromatales</taxon>
        <taxon>Microstromatales incertae sedis</taxon>
        <taxon>Pseudomicrostroma</taxon>
    </lineage>
</organism>
<dbReference type="Proteomes" id="UP000245942">
    <property type="component" value="Unassembled WGS sequence"/>
</dbReference>